<dbReference type="Proteomes" id="UP001209318">
    <property type="component" value="Unassembled WGS sequence"/>
</dbReference>
<dbReference type="GO" id="GO:0000160">
    <property type="term" value="P:phosphorelay signal transduction system"/>
    <property type="evidence" value="ECO:0007669"/>
    <property type="project" value="UniProtKB-KW"/>
</dbReference>
<dbReference type="PANTHER" id="PTHR35807">
    <property type="entry name" value="TRANSCRIPTIONAL REGULATOR REDD-RELATED"/>
    <property type="match status" value="1"/>
</dbReference>
<dbReference type="Gene3D" id="3.40.50.2300">
    <property type="match status" value="1"/>
</dbReference>
<dbReference type="InterPro" id="IPR016032">
    <property type="entry name" value="Sig_transdc_resp-reg_C-effctor"/>
</dbReference>
<dbReference type="InterPro" id="IPR036388">
    <property type="entry name" value="WH-like_DNA-bd_sf"/>
</dbReference>
<dbReference type="Gene3D" id="1.25.40.10">
    <property type="entry name" value="Tetratricopeptide repeat domain"/>
    <property type="match status" value="1"/>
</dbReference>
<evidence type="ECO:0000259" key="7">
    <source>
        <dbReference type="PROSITE" id="PS50110"/>
    </source>
</evidence>
<dbReference type="Pfam" id="PF00072">
    <property type="entry name" value="Response_reg"/>
    <property type="match status" value="1"/>
</dbReference>
<dbReference type="SUPFAM" id="SSF48452">
    <property type="entry name" value="TPR-like"/>
    <property type="match status" value="1"/>
</dbReference>
<evidence type="ECO:0000256" key="1">
    <source>
        <dbReference type="ARBA" id="ARBA00004496"/>
    </source>
</evidence>
<sequence length="379" mass="44220">MKVIIIDDEKAMHLIMRKMLRKIPDLEIVGMFHETASAFSYLVKNAVDLAFIDISMPKESGLQFARRIAEMNYNLPIIFVTSHKDYALDAFDVYALDYIVKPVSLERLEKAIKRARAIHHYNYTENKAKIRGKLFIDFFGGLEVYSTVGPVKWMSRKSEEVFAYLVMCRGRMVSRERIIENIFPEMAKKNAETYLNTVIYQIRKSLIPHGLKAIIHSNKDHYSVSLDEATIDFLNFEEKLASLDEKSPDYIENALKVEEIYRGPLFGERAFLWSLSDLERFNRMYSTFVKKVTAVLLTNKEYATAILLLKKLWSYNELDDEVVKLLLSSYAAQMDMDAYVTLYEQYTKTLKEELGVKPSKEFANYYLEQLNELNRKRSN</sequence>
<keyword evidence="3" id="KW-0805">Transcription regulation</keyword>
<dbReference type="InterPro" id="IPR005158">
    <property type="entry name" value="BTAD"/>
</dbReference>
<evidence type="ECO:0000256" key="5">
    <source>
        <dbReference type="ARBA" id="ARBA00023163"/>
    </source>
</evidence>
<dbReference type="GO" id="GO:0003677">
    <property type="term" value="F:DNA binding"/>
    <property type="evidence" value="ECO:0007669"/>
    <property type="project" value="UniProtKB-KW"/>
</dbReference>
<evidence type="ECO:0000256" key="3">
    <source>
        <dbReference type="ARBA" id="ARBA00023015"/>
    </source>
</evidence>
<keyword evidence="2" id="KW-0902">Two-component regulatory system</keyword>
<dbReference type="RefSeq" id="WP_263072646.1">
    <property type="nucleotide sequence ID" value="NZ_JAOUSF010000002.1"/>
</dbReference>
<evidence type="ECO:0000256" key="2">
    <source>
        <dbReference type="ARBA" id="ARBA00023012"/>
    </source>
</evidence>
<dbReference type="SUPFAM" id="SSF52172">
    <property type="entry name" value="CheY-like"/>
    <property type="match status" value="1"/>
</dbReference>
<protein>
    <submittedName>
        <fullName evidence="8">Response regulator</fullName>
    </submittedName>
</protein>
<dbReference type="Pfam" id="PF03704">
    <property type="entry name" value="BTAD"/>
    <property type="match status" value="1"/>
</dbReference>
<gene>
    <name evidence="8" type="ORF">OEV98_07710</name>
</gene>
<proteinExistence type="predicted"/>
<evidence type="ECO:0000256" key="6">
    <source>
        <dbReference type="PROSITE-ProRule" id="PRU00169"/>
    </source>
</evidence>
<reference evidence="8" key="1">
    <citation type="submission" date="2022-10" db="EMBL/GenBank/DDBJ databases">
        <title>Description of Fervidibacillus gen. nov. in the family Fervidibacillaceae fam. nov. with two species, Fervidibacillus albus sp. nov., and Fervidibacillus halotolerans sp. nov., isolated from tidal flat sediments.</title>
        <authorList>
            <person name="Kwon K.K."/>
            <person name="Yang S.-H."/>
        </authorList>
    </citation>
    <scope>NUCLEOTIDE SEQUENCE</scope>
    <source>
        <strain evidence="8">JCM 19140</strain>
    </source>
</reference>
<accession>A0AAE3IWN9</accession>
<keyword evidence="6" id="KW-0597">Phosphoprotein</keyword>
<dbReference type="InterPro" id="IPR051677">
    <property type="entry name" value="AfsR-DnrI-RedD_regulator"/>
</dbReference>
<name>A0AAE3IWN9_9BACI</name>
<dbReference type="Gene3D" id="1.10.10.10">
    <property type="entry name" value="Winged helix-like DNA-binding domain superfamily/Winged helix DNA-binding domain"/>
    <property type="match status" value="1"/>
</dbReference>
<dbReference type="EMBL" id="JAOUSF010000002">
    <property type="protein sequence ID" value="MCU9613440.1"/>
    <property type="molecule type" value="Genomic_DNA"/>
</dbReference>
<dbReference type="InterPro" id="IPR001789">
    <property type="entry name" value="Sig_transdc_resp-reg_receiver"/>
</dbReference>
<feature type="modified residue" description="4-aspartylphosphate" evidence="6">
    <location>
        <position position="53"/>
    </location>
</feature>
<dbReference type="PANTHER" id="PTHR35807:SF2">
    <property type="entry name" value="TRANSCRIPTIONAL ACTIVATOR DOMAIN"/>
    <property type="match status" value="1"/>
</dbReference>
<comment type="subcellular location">
    <subcellularLocation>
        <location evidence="1">Cytoplasm</location>
    </subcellularLocation>
</comment>
<comment type="caution">
    <text evidence="8">The sequence shown here is derived from an EMBL/GenBank/DDBJ whole genome shotgun (WGS) entry which is preliminary data.</text>
</comment>
<dbReference type="GO" id="GO:0006355">
    <property type="term" value="P:regulation of DNA-templated transcription"/>
    <property type="evidence" value="ECO:0007669"/>
    <property type="project" value="InterPro"/>
</dbReference>
<keyword evidence="5" id="KW-0804">Transcription</keyword>
<evidence type="ECO:0000313" key="8">
    <source>
        <dbReference type="EMBL" id="MCU9613440.1"/>
    </source>
</evidence>
<dbReference type="GO" id="GO:0005737">
    <property type="term" value="C:cytoplasm"/>
    <property type="evidence" value="ECO:0007669"/>
    <property type="project" value="UniProtKB-SubCell"/>
</dbReference>
<evidence type="ECO:0000256" key="4">
    <source>
        <dbReference type="ARBA" id="ARBA00023125"/>
    </source>
</evidence>
<feature type="domain" description="Response regulatory" evidence="7">
    <location>
        <begin position="2"/>
        <end position="116"/>
    </location>
</feature>
<dbReference type="AlphaFoldDB" id="A0AAE3IWN9"/>
<dbReference type="SUPFAM" id="SSF46894">
    <property type="entry name" value="C-terminal effector domain of the bipartite response regulators"/>
    <property type="match status" value="1"/>
</dbReference>
<dbReference type="InterPro" id="IPR011006">
    <property type="entry name" value="CheY-like_superfamily"/>
</dbReference>
<keyword evidence="4" id="KW-0238">DNA-binding</keyword>
<organism evidence="8 9">
    <name type="scientific">Perspicuibacillus lycopersici</name>
    <dbReference type="NCBI Taxonomy" id="1325689"/>
    <lineage>
        <taxon>Bacteria</taxon>
        <taxon>Bacillati</taxon>
        <taxon>Bacillota</taxon>
        <taxon>Bacilli</taxon>
        <taxon>Bacillales</taxon>
        <taxon>Bacillaceae</taxon>
        <taxon>Perspicuibacillus</taxon>
    </lineage>
</organism>
<dbReference type="SMART" id="SM01043">
    <property type="entry name" value="BTAD"/>
    <property type="match status" value="1"/>
</dbReference>
<keyword evidence="9" id="KW-1185">Reference proteome</keyword>
<dbReference type="PROSITE" id="PS50110">
    <property type="entry name" value="RESPONSE_REGULATORY"/>
    <property type="match status" value="1"/>
</dbReference>
<evidence type="ECO:0000313" key="9">
    <source>
        <dbReference type="Proteomes" id="UP001209318"/>
    </source>
</evidence>
<dbReference type="SMART" id="SM00448">
    <property type="entry name" value="REC"/>
    <property type="match status" value="1"/>
</dbReference>
<dbReference type="InterPro" id="IPR011990">
    <property type="entry name" value="TPR-like_helical_dom_sf"/>
</dbReference>